<keyword evidence="3" id="KW-1185">Reference proteome</keyword>
<dbReference type="Proteomes" id="UP001190700">
    <property type="component" value="Unassembled WGS sequence"/>
</dbReference>
<dbReference type="EMBL" id="LGRX02026093">
    <property type="protein sequence ID" value="KAK3251361.1"/>
    <property type="molecule type" value="Genomic_DNA"/>
</dbReference>
<evidence type="ECO:0000256" key="1">
    <source>
        <dbReference type="SAM" id="MobiDB-lite"/>
    </source>
</evidence>
<comment type="caution">
    <text evidence="2">The sequence shown here is derived from an EMBL/GenBank/DDBJ whole genome shotgun (WGS) entry which is preliminary data.</text>
</comment>
<evidence type="ECO:0000313" key="3">
    <source>
        <dbReference type="Proteomes" id="UP001190700"/>
    </source>
</evidence>
<reference evidence="2 3" key="1">
    <citation type="journal article" date="2015" name="Genome Biol. Evol.">
        <title>Comparative Genomics of a Bacterivorous Green Alga Reveals Evolutionary Causalities and Consequences of Phago-Mixotrophic Mode of Nutrition.</title>
        <authorList>
            <person name="Burns J.A."/>
            <person name="Paasch A."/>
            <person name="Narechania A."/>
            <person name="Kim E."/>
        </authorList>
    </citation>
    <scope>NUCLEOTIDE SEQUENCE [LARGE SCALE GENOMIC DNA]</scope>
    <source>
        <strain evidence="2 3">PLY_AMNH</strain>
    </source>
</reference>
<proteinExistence type="predicted"/>
<sequence>MNIVELEDFVATPRAPPSLSETPKSTAVEDVSTPAKSAASRREKSKATEKREREDAEDEERVKKAKAQEEQQQRDNKKVRLGEEKVRLAEEKARKMEKALAGVASAADAKHAVENTKKTIEEAVLLREHEMKVEAAEAERKSAAILFWYFTCFCDGSPVPPPSGELGSFASDGFSLAVIFFDSAALMAVRNHGGQVDSEVLELVWR</sequence>
<organism evidence="2 3">
    <name type="scientific">Cymbomonas tetramitiformis</name>
    <dbReference type="NCBI Taxonomy" id="36881"/>
    <lineage>
        <taxon>Eukaryota</taxon>
        <taxon>Viridiplantae</taxon>
        <taxon>Chlorophyta</taxon>
        <taxon>Pyramimonadophyceae</taxon>
        <taxon>Pyramimonadales</taxon>
        <taxon>Pyramimonadaceae</taxon>
        <taxon>Cymbomonas</taxon>
    </lineage>
</organism>
<protein>
    <submittedName>
        <fullName evidence="2">Uncharacterized protein</fullName>
    </submittedName>
</protein>
<dbReference type="AlphaFoldDB" id="A0AAE0F426"/>
<evidence type="ECO:0000313" key="2">
    <source>
        <dbReference type="EMBL" id="KAK3251361.1"/>
    </source>
</evidence>
<feature type="compositionally biased region" description="Basic and acidic residues" evidence="1">
    <location>
        <begin position="40"/>
        <end position="82"/>
    </location>
</feature>
<name>A0AAE0F426_9CHLO</name>
<accession>A0AAE0F426</accession>
<gene>
    <name evidence="2" type="ORF">CYMTET_39296</name>
</gene>
<feature type="region of interest" description="Disordered" evidence="1">
    <location>
        <begin position="1"/>
        <end position="82"/>
    </location>
</feature>